<dbReference type="InterPro" id="IPR052918">
    <property type="entry name" value="Motility_Chemotaxis_Reg"/>
</dbReference>
<name>X1C222_9ZZZZ</name>
<gene>
    <name evidence="1" type="ORF">S01H4_43741</name>
</gene>
<comment type="caution">
    <text evidence="1">The sequence shown here is derived from an EMBL/GenBank/DDBJ whole genome shotgun (WGS) entry which is preliminary data.</text>
</comment>
<dbReference type="AlphaFoldDB" id="X1C222"/>
<dbReference type="PANTHER" id="PTHR35580">
    <property type="entry name" value="CELL SURFACE GLYCOPROTEIN (S-LAYER PROTEIN)-LIKE PROTEIN"/>
    <property type="match status" value="1"/>
</dbReference>
<dbReference type="EMBL" id="BART01024164">
    <property type="protein sequence ID" value="GAH01347.1"/>
    <property type="molecule type" value="Genomic_DNA"/>
</dbReference>
<sequence>NGTTDFDPSPEGVDNHFSASSNDAFLSKIDSNGNYLWAVTWGGTGADNCFDIIEDSNDNIYVAGSFRDTVDFDPSGGVDNHTSIGSADAFISKFDTNGNFQWALTWGGVNIDYSLCVSVDTNDDVYVSGRFRFTADFDPSPGGNDTHSSLGACDVFLSKFDPNGNFLWVKIFGGPASDRCYGLNIYDNSSIYLTGYHSGGVDFDPGPGIDMHSAYGSRDIFLSKFDSNGIFQWAETWGGTDYDLGRRVTTDLAGIVYVTGSFEGSVDFDPGISTETRVSSGDKD</sequence>
<dbReference type="PANTHER" id="PTHR35580:SF1">
    <property type="entry name" value="PHYTASE-LIKE DOMAIN-CONTAINING PROTEIN"/>
    <property type="match status" value="1"/>
</dbReference>
<evidence type="ECO:0000313" key="1">
    <source>
        <dbReference type="EMBL" id="GAH01347.1"/>
    </source>
</evidence>
<feature type="non-terminal residue" evidence="1">
    <location>
        <position position="284"/>
    </location>
</feature>
<feature type="non-terminal residue" evidence="1">
    <location>
        <position position="1"/>
    </location>
</feature>
<dbReference type="SUPFAM" id="SSF101898">
    <property type="entry name" value="NHL repeat"/>
    <property type="match status" value="1"/>
</dbReference>
<organism evidence="1">
    <name type="scientific">marine sediment metagenome</name>
    <dbReference type="NCBI Taxonomy" id="412755"/>
    <lineage>
        <taxon>unclassified sequences</taxon>
        <taxon>metagenomes</taxon>
        <taxon>ecological metagenomes</taxon>
    </lineage>
</organism>
<evidence type="ECO:0008006" key="2">
    <source>
        <dbReference type="Google" id="ProtNLM"/>
    </source>
</evidence>
<reference evidence="1" key="1">
    <citation type="journal article" date="2014" name="Front. Microbiol.">
        <title>High frequency of phylogenetically diverse reductive dehalogenase-homologous genes in deep subseafloor sedimentary metagenomes.</title>
        <authorList>
            <person name="Kawai M."/>
            <person name="Futagami T."/>
            <person name="Toyoda A."/>
            <person name="Takaki Y."/>
            <person name="Nishi S."/>
            <person name="Hori S."/>
            <person name="Arai W."/>
            <person name="Tsubouchi T."/>
            <person name="Morono Y."/>
            <person name="Uchiyama I."/>
            <person name="Ito T."/>
            <person name="Fujiyama A."/>
            <person name="Inagaki F."/>
            <person name="Takami H."/>
        </authorList>
    </citation>
    <scope>NUCLEOTIDE SEQUENCE</scope>
    <source>
        <strain evidence="1">Expedition CK06-06</strain>
    </source>
</reference>
<protein>
    <recommendedName>
        <fullName evidence="2">Bulb-type lectin domain-containing protein</fullName>
    </recommendedName>
</protein>
<proteinExistence type="predicted"/>
<accession>X1C222</accession>